<dbReference type="Pfam" id="PF13387">
    <property type="entry name" value="Lnb_N"/>
    <property type="match status" value="1"/>
</dbReference>
<feature type="transmembrane region" description="Helical" evidence="1">
    <location>
        <begin position="291"/>
        <end position="315"/>
    </location>
</feature>
<feature type="domain" description="Lnb N-terminal periplasmic" evidence="2">
    <location>
        <begin position="37"/>
        <end position="167"/>
    </location>
</feature>
<reference evidence="4 5" key="1">
    <citation type="journal article" date="2019" name="Int. J. Syst. Evol. Microbiol.">
        <title>The Global Catalogue of Microorganisms (GCM) 10K type strain sequencing project: providing services to taxonomists for standard genome sequencing and annotation.</title>
        <authorList>
            <consortium name="The Broad Institute Genomics Platform"/>
            <consortium name="The Broad Institute Genome Sequencing Center for Infectious Disease"/>
            <person name="Wu L."/>
            <person name="Ma J."/>
        </authorList>
    </citation>
    <scope>NUCLEOTIDE SEQUENCE [LARGE SCALE GENOMIC DNA]</scope>
    <source>
        <strain evidence="4 5">JCM 16112</strain>
    </source>
</reference>
<feature type="transmembrane region" description="Helical" evidence="1">
    <location>
        <begin position="355"/>
        <end position="373"/>
    </location>
</feature>
<comment type="caution">
    <text evidence="4">The sequence shown here is derived from an EMBL/GenBank/DDBJ whole genome shotgun (WGS) entry which is preliminary data.</text>
</comment>
<evidence type="ECO:0000259" key="3">
    <source>
        <dbReference type="Pfam" id="PF25221"/>
    </source>
</evidence>
<evidence type="ECO:0000259" key="2">
    <source>
        <dbReference type="Pfam" id="PF13387"/>
    </source>
</evidence>
<dbReference type="RefSeq" id="WP_343848332.1">
    <property type="nucleotide sequence ID" value="NZ_BAAAFI010000002.1"/>
</dbReference>
<keyword evidence="1" id="KW-0472">Membrane</keyword>
<keyword evidence="5" id="KW-1185">Reference proteome</keyword>
<dbReference type="InterPro" id="IPR057436">
    <property type="entry name" value="5TMH_Lnb"/>
</dbReference>
<keyword evidence="1" id="KW-1133">Transmembrane helix</keyword>
<sequence>MKKVVEFKKMKSKNKLVYLFFLLIFMALSPGKAQVYEVSLLTCSPGEELYSSFGHSAVRVRQMTPGGQDLVFNYGTFDFRAPNFYGNFVMGRLDDYYLSVTTFPNFIREYDYFQRDVREQVLDLSVEQADNLVQRLTFESDPSRRFYSYEFFFNNCATKVRDVFETALGDELVWGEVIQEEEKTFRDLIDEYVYSFPWSDFGIDLALGSVIDRDATEREKQFLPDYMEEAFAKATLVGDGPSRALVKTSRVILEFPKEEFVMDTLNPYTVMWAVAILFVAVTFFGHKKKRLLVGFDIGLFSVLGLLGLLLTFLWFFTDHAATKWNWNILWAFPGHLVLVWGLLKKDAFPWLRKYLLFALILADAAVVFWILGWQSFHPSLIPLFLVIILRTNYLYYNIGSSSLKTR</sequence>
<dbReference type="Proteomes" id="UP001500469">
    <property type="component" value="Unassembled WGS sequence"/>
</dbReference>
<dbReference type="InterPro" id="IPR025178">
    <property type="entry name" value="Lnb_N"/>
</dbReference>
<organism evidence="4 5">
    <name type="scientific">Algoriphagus jejuensis</name>
    <dbReference type="NCBI Taxonomy" id="419934"/>
    <lineage>
        <taxon>Bacteria</taxon>
        <taxon>Pseudomonadati</taxon>
        <taxon>Bacteroidota</taxon>
        <taxon>Cytophagia</taxon>
        <taxon>Cytophagales</taxon>
        <taxon>Cyclobacteriaceae</taxon>
        <taxon>Algoriphagus</taxon>
    </lineage>
</organism>
<feature type="domain" description="Lnb-like transmembrane" evidence="3">
    <location>
        <begin position="263"/>
        <end position="396"/>
    </location>
</feature>
<evidence type="ECO:0000256" key="1">
    <source>
        <dbReference type="SAM" id="Phobius"/>
    </source>
</evidence>
<feature type="transmembrane region" description="Helical" evidence="1">
    <location>
        <begin position="265"/>
        <end position="284"/>
    </location>
</feature>
<accession>A0ABN1MX79</accession>
<evidence type="ECO:0000313" key="4">
    <source>
        <dbReference type="EMBL" id="GAA0877641.1"/>
    </source>
</evidence>
<proteinExistence type="predicted"/>
<dbReference type="EMBL" id="BAAAFI010000002">
    <property type="protein sequence ID" value="GAA0877641.1"/>
    <property type="molecule type" value="Genomic_DNA"/>
</dbReference>
<dbReference type="Pfam" id="PF25221">
    <property type="entry name" value="5TMH_Lnb"/>
    <property type="match status" value="1"/>
</dbReference>
<evidence type="ECO:0000313" key="5">
    <source>
        <dbReference type="Proteomes" id="UP001500469"/>
    </source>
</evidence>
<feature type="transmembrane region" description="Helical" evidence="1">
    <location>
        <begin position="327"/>
        <end position="343"/>
    </location>
</feature>
<protein>
    <submittedName>
        <fullName evidence="4">DUF4105 domain-containing protein</fullName>
    </submittedName>
</protein>
<keyword evidence="1" id="KW-0812">Transmembrane</keyword>
<name>A0ABN1MX79_9BACT</name>
<feature type="transmembrane region" description="Helical" evidence="1">
    <location>
        <begin position="379"/>
        <end position="396"/>
    </location>
</feature>
<gene>
    <name evidence="4" type="ORF">GCM10009119_06090</name>
</gene>